<dbReference type="CDD" id="cd00761">
    <property type="entry name" value="Glyco_tranf_GTA_type"/>
    <property type="match status" value="1"/>
</dbReference>
<dbReference type="EMBL" id="BOOJ01000002">
    <property type="protein sequence ID" value="GIH89517.1"/>
    <property type="molecule type" value="Genomic_DNA"/>
</dbReference>
<dbReference type="AlphaFoldDB" id="A0A8J3SB80"/>
<reference evidence="3 4" key="1">
    <citation type="submission" date="2021-01" db="EMBL/GenBank/DDBJ databases">
        <title>Whole genome shotgun sequence of Planobispora siamensis NBRC 107568.</title>
        <authorList>
            <person name="Komaki H."/>
            <person name="Tamura T."/>
        </authorList>
    </citation>
    <scope>NUCLEOTIDE SEQUENCE [LARGE SCALE GENOMIC DNA]</scope>
    <source>
        <strain evidence="3 4">NBRC 107568</strain>
    </source>
</reference>
<evidence type="ECO:0000313" key="3">
    <source>
        <dbReference type="EMBL" id="GIH89517.1"/>
    </source>
</evidence>
<gene>
    <name evidence="3" type="ORF">Psi01_01470</name>
</gene>
<dbReference type="InterPro" id="IPR050834">
    <property type="entry name" value="Glycosyltransf_2"/>
</dbReference>
<evidence type="ECO:0000313" key="4">
    <source>
        <dbReference type="Proteomes" id="UP000619788"/>
    </source>
</evidence>
<dbReference type="PANTHER" id="PTHR43685:SF3">
    <property type="entry name" value="SLR2126 PROTEIN"/>
    <property type="match status" value="1"/>
</dbReference>
<evidence type="ECO:0000259" key="2">
    <source>
        <dbReference type="Pfam" id="PF00535"/>
    </source>
</evidence>
<protein>
    <recommendedName>
        <fullName evidence="2">Glycosyltransferase 2-like domain-containing protein</fullName>
    </recommendedName>
</protein>
<dbReference type="Pfam" id="PF00535">
    <property type="entry name" value="Glycos_transf_2"/>
    <property type="match status" value="1"/>
</dbReference>
<dbReference type="InterPro" id="IPR001173">
    <property type="entry name" value="Glyco_trans_2-like"/>
</dbReference>
<dbReference type="Gene3D" id="3.90.550.10">
    <property type="entry name" value="Spore Coat Polysaccharide Biosynthesis Protein SpsA, Chain A"/>
    <property type="match status" value="1"/>
</dbReference>
<dbReference type="InterPro" id="IPR029044">
    <property type="entry name" value="Nucleotide-diphossugar_trans"/>
</dbReference>
<evidence type="ECO:0000256" key="1">
    <source>
        <dbReference type="SAM" id="Coils"/>
    </source>
</evidence>
<accession>A0A8J3SB80</accession>
<feature type="domain" description="Glycosyltransferase 2-like" evidence="2">
    <location>
        <begin position="40"/>
        <end position="164"/>
    </location>
</feature>
<proteinExistence type="predicted"/>
<keyword evidence="4" id="KW-1185">Reference proteome</keyword>
<feature type="coiled-coil region" evidence="1">
    <location>
        <begin position="485"/>
        <end position="512"/>
    </location>
</feature>
<dbReference type="SUPFAM" id="SSF53448">
    <property type="entry name" value="Nucleotide-diphospho-sugar transferases"/>
    <property type="match status" value="1"/>
</dbReference>
<dbReference type="Proteomes" id="UP000619788">
    <property type="component" value="Unassembled WGS sequence"/>
</dbReference>
<keyword evidence="1" id="KW-0175">Coiled coil</keyword>
<sequence length="560" mass="61877">MMHMRTANPDAAPEPRIRMNDFGALSPPELGAWTPRRSVSIVIPAYRSDETLPLTLASLAGQSYPAHLMEVVVVDDGEGEPLRLPESAPENTRVVRPGPGGWGIANAFHTGVTAAEGEVVHRIDADLVLQAEHVEAQMRWHHLANYLVVLGHLRFNDYDPASLTASEVHAAVVAGTVGKLFDDEGTPQWTEAKWDETADLRWAGLDVFRLNVGATASMTKELYLSTGGMDTALARGSDTEIGYRLAQAGAVFVADRESHCRHLGSSTVMRRQNEVQRYTQPYMAERIPYRQYRPLRGPNRRYAVPKVEAVVTAGGCSLEDVRATVNGLLGSWMSDVRVTLVGPWGLLTDERRSPLDDPLLDLRLVRETFRGDDRVRFAEEVAGTAFPSPFRFTCPAGWVLEPETLGRLVGFAEERALGLVSLVVDERQEPVAARLERTAALSRARLLVRPGEDLEEVVHQVAGTVWEDGHRWGILPADDPASTAEDGLEAQAERWRRRAERWEVRALRWKEKALAMQMRGLDPVSARRLRRAVGKGLRLVRAAGGRRTGAAGTRDRRSGG</sequence>
<dbReference type="PANTHER" id="PTHR43685">
    <property type="entry name" value="GLYCOSYLTRANSFERASE"/>
    <property type="match status" value="1"/>
</dbReference>
<organism evidence="3 4">
    <name type="scientific">Planobispora siamensis</name>
    <dbReference type="NCBI Taxonomy" id="936338"/>
    <lineage>
        <taxon>Bacteria</taxon>
        <taxon>Bacillati</taxon>
        <taxon>Actinomycetota</taxon>
        <taxon>Actinomycetes</taxon>
        <taxon>Streptosporangiales</taxon>
        <taxon>Streptosporangiaceae</taxon>
        <taxon>Planobispora</taxon>
    </lineage>
</organism>
<comment type="caution">
    <text evidence="3">The sequence shown here is derived from an EMBL/GenBank/DDBJ whole genome shotgun (WGS) entry which is preliminary data.</text>
</comment>
<name>A0A8J3SB80_9ACTN</name>